<evidence type="ECO:0000256" key="2">
    <source>
        <dbReference type="ARBA" id="ARBA00022741"/>
    </source>
</evidence>
<keyword evidence="1" id="KW-0808">Transferase</keyword>
<comment type="similarity">
    <text evidence="5">Belongs to the protein kinase superfamily. STE Ser/Thr protein kinase family. MAP kinase kinase subfamily.</text>
</comment>
<evidence type="ECO:0000256" key="4">
    <source>
        <dbReference type="ARBA" id="ARBA00022840"/>
    </source>
</evidence>
<evidence type="ECO:0000256" key="1">
    <source>
        <dbReference type="ARBA" id="ARBA00022679"/>
    </source>
</evidence>
<dbReference type="InterPro" id="IPR011009">
    <property type="entry name" value="Kinase-like_dom_sf"/>
</dbReference>
<dbReference type="InterPro" id="IPR000719">
    <property type="entry name" value="Prot_kinase_dom"/>
</dbReference>
<gene>
    <name evidence="11" type="ORF">QYT958_LOCUS831</name>
    <name evidence="10" type="ORF">UJA718_LOCUS1134</name>
</gene>
<organism evidence="10 12">
    <name type="scientific">Rotaria socialis</name>
    <dbReference type="NCBI Taxonomy" id="392032"/>
    <lineage>
        <taxon>Eukaryota</taxon>
        <taxon>Metazoa</taxon>
        <taxon>Spiralia</taxon>
        <taxon>Gnathifera</taxon>
        <taxon>Rotifera</taxon>
        <taxon>Eurotatoria</taxon>
        <taxon>Bdelloidea</taxon>
        <taxon>Philodinida</taxon>
        <taxon>Philodinidae</taxon>
        <taxon>Rotaria</taxon>
    </lineage>
</organism>
<keyword evidence="2 7" id="KW-0547">Nucleotide-binding</keyword>
<evidence type="ECO:0000256" key="8">
    <source>
        <dbReference type="RuleBase" id="RU000304"/>
    </source>
</evidence>
<dbReference type="EC" id="2.7.12.2" evidence="6"/>
<protein>
    <recommendedName>
        <fullName evidence="6">mitogen-activated protein kinase kinase</fullName>
        <ecNumber evidence="6">2.7.12.2</ecNumber>
    </recommendedName>
</protein>
<feature type="domain" description="Protein kinase" evidence="9">
    <location>
        <begin position="80"/>
        <end position="347"/>
    </location>
</feature>
<evidence type="ECO:0000256" key="6">
    <source>
        <dbReference type="ARBA" id="ARBA00038999"/>
    </source>
</evidence>
<reference evidence="10" key="1">
    <citation type="submission" date="2021-02" db="EMBL/GenBank/DDBJ databases">
        <authorList>
            <person name="Nowell W R."/>
        </authorList>
    </citation>
    <scope>NUCLEOTIDE SEQUENCE</scope>
</reference>
<evidence type="ECO:0000259" key="9">
    <source>
        <dbReference type="PROSITE" id="PS50011"/>
    </source>
</evidence>
<dbReference type="Gene3D" id="1.10.510.10">
    <property type="entry name" value="Transferase(Phosphotransferase) domain 1"/>
    <property type="match status" value="1"/>
</dbReference>
<dbReference type="PROSITE" id="PS00108">
    <property type="entry name" value="PROTEIN_KINASE_ST"/>
    <property type="match status" value="1"/>
</dbReference>
<evidence type="ECO:0000313" key="11">
    <source>
        <dbReference type="EMBL" id="CAF4453494.1"/>
    </source>
</evidence>
<dbReference type="Proteomes" id="UP000663873">
    <property type="component" value="Unassembled WGS sequence"/>
</dbReference>
<dbReference type="EMBL" id="CAJOBR010000040">
    <property type="protein sequence ID" value="CAF4453494.1"/>
    <property type="molecule type" value="Genomic_DNA"/>
</dbReference>
<keyword evidence="8" id="KW-0723">Serine/threonine-protein kinase</keyword>
<keyword evidence="3" id="KW-0418">Kinase</keyword>
<evidence type="ECO:0000313" key="10">
    <source>
        <dbReference type="EMBL" id="CAF4114381.1"/>
    </source>
</evidence>
<dbReference type="Gene3D" id="3.30.200.20">
    <property type="entry name" value="Phosphorylase Kinase, domain 1"/>
    <property type="match status" value="1"/>
</dbReference>
<accession>A0A819VW70</accession>
<dbReference type="GO" id="GO:0004708">
    <property type="term" value="F:MAP kinase kinase activity"/>
    <property type="evidence" value="ECO:0007669"/>
    <property type="project" value="UniProtKB-EC"/>
</dbReference>
<dbReference type="PROSITE" id="PS50011">
    <property type="entry name" value="PROTEIN_KINASE_DOM"/>
    <property type="match status" value="1"/>
</dbReference>
<dbReference type="PANTHER" id="PTHR48013">
    <property type="entry name" value="DUAL SPECIFICITY MITOGEN-ACTIVATED PROTEIN KINASE KINASE 5-RELATED"/>
    <property type="match status" value="1"/>
</dbReference>
<comment type="caution">
    <text evidence="10">The sequence shown here is derived from an EMBL/GenBank/DDBJ whole genome shotgun (WGS) entry which is preliminary data.</text>
</comment>
<evidence type="ECO:0000256" key="7">
    <source>
        <dbReference type="PROSITE-ProRule" id="PRU10141"/>
    </source>
</evidence>
<dbReference type="Pfam" id="PF00069">
    <property type="entry name" value="Pkinase"/>
    <property type="match status" value="1"/>
</dbReference>
<dbReference type="AlphaFoldDB" id="A0A819VW70"/>
<keyword evidence="4 7" id="KW-0067">ATP-binding</keyword>
<sequence>MLQQDTHLSSLVMFVVWVYHVEELTFIHNWHLFLVRVEFPDYTGEQVEAATDNTYMLPDVGEEATINYDGKVVTINVNMLNDIRKLGFGNYGSVMLAEVKDHPEIKMAVKRLGLIPSTNNLADYTATTDLKTIRAVGSCNFPHVIRFYAGLIDKRESQVVICMEACETSMEKFYTTMHKIKETKHLDILLKRMINHIVDALQFLKSKGILHRDVKPSNILVKQNPVIFKICDFGISGQLTNSVAHTMMKGTQVYLAPERIDAAQAPEGYGIRSDMWALGLSTLEITTGQHPFAKMNAIGIMSAIMTWIPEPPTILSTELQQLIICLLRIKQAERPATYDEIQASPAMKSLPVDITNGESEMVKNVLANIPVIPEDY</sequence>
<dbReference type="InterPro" id="IPR017441">
    <property type="entry name" value="Protein_kinase_ATP_BS"/>
</dbReference>
<proteinExistence type="inferred from homology"/>
<dbReference type="InterPro" id="IPR008271">
    <property type="entry name" value="Ser/Thr_kinase_AS"/>
</dbReference>
<feature type="binding site" evidence="7">
    <location>
        <position position="110"/>
    </location>
    <ligand>
        <name>ATP</name>
        <dbReference type="ChEBI" id="CHEBI:30616"/>
    </ligand>
</feature>
<dbReference type="GO" id="GO:0051403">
    <property type="term" value="P:stress-activated MAPK cascade"/>
    <property type="evidence" value="ECO:0007669"/>
    <property type="project" value="TreeGrafter"/>
</dbReference>
<evidence type="ECO:0000256" key="3">
    <source>
        <dbReference type="ARBA" id="ARBA00022777"/>
    </source>
</evidence>
<keyword evidence="12" id="KW-1185">Reference proteome</keyword>
<dbReference type="GO" id="GO:0004674">
    <property type="term" value="F:protein serine/threonine kinase activity"/>
    <property type="evidence" value="ECO:0007669"/>
    <property type="project" value="UniProtKB-KW"/>
</dbReference>
<evidence type="ECO:0000313" key="12">
    <source>
        <dbReference type="Proteomes" id="UP000663873"/>
    </source>
</evidence>
<dbReference type="PROSITE" id="PS00107">
    <property type="entry name" value="PROTEIN_KINASE_ATP"/>
    <property type="match status" value="1"/>
</dbReference>
<dbReference type="PANTHER" id="PTHR48013:SF11">
    <property type="entry name" value="LICORNE"/>
    <property type="match status" value="1"/>
</dbReference>
<dbReference type="SUPFAM" id="SSF56112">
    <property type="entry name" value="Protein kinase-like (PK-like)"/>
    <property type="match status" value="1"/>
</dbReference>
<evidence type="ECO:0000256" key="5">
    <source>
        <dbReference type="ARBA" id="ARBA00038035"/>
    </source>
</evidence>
<dbReference type="GO" id="GO:0005524">
    <property type="term" value="F:ATP binding"/>
    <property type="evidence" value="ECO:0007669"/>
    <property type="project" value="UniProtKB-UniRule"/>
</dbReference>
<dbReference type="SMART" id="SM00220">
    <property type="entry name" value="S_TKc"/>
    <property type="match status" value="1"/>
</dbReference>
<name>A0A819VW70_9BILA</name>
<dbReference type="Proteomes" id="UP000663848">
    <property type="component" value="Unassembled WGS sequence"/>
</dbReference>
<dbReference type="EMBL" id="CAJOBP010000066">
    <property type="protein sequence ID" value="CAF4114381.1"/>
    <property type="molecule type" value="Genomic_DNA"/>
</dbReference>